<organism evidence="2 3">
    <name type="scientific">Dyella kyungheensis</name>
    <dbReference type="NCBI Taxonomy" id="1242174"/>
    <lineage>
        <taxon>Bacteria</taxon>
        <taxon>Pseudomonadati</taxon>
        <taxon>Pseudomonadota</taxon>
        <taxon>Gammaproteobacteria</taxon>
        <taxon>Lysobacterales</taxon>
        <taxon>Rhodanobacteraceae</taxon>
        <taxon>Dyella</taxon>
    </lineage>
</organism>
<sequence length="255" mass="27782">MAFALNHPLMVFVISFVVLWLAEHLGAWWAQRRPATEPTSGETFGVVQGATLTLLGLIIGFSFSMAISRYDQRKNYEEAEANAIGTEYVRLDLLPAADAAKLRPLLVSYLKQRIVFYETTDRDKLPALTAAKNQLQSNLWSAVATPAHESPNPLTALAVSGMNDVLNSEGYTQAAWWNRIPVAAWLLMAVIALGCNLLVGVGWRKRSSEPGLLLVLPLVVAVSFMLIADIDSPRGGLIRVSPQNLKALLATFPGA</sequence>
<feature type="transmembrane region" description="Helical" evidence="1">
    <location>
        <begin position="182"/>
        <end position="199"/>
    </location>
</feature>
<dbReference type="Pfam" id="PF14023">
    <property type="entry name" value="Bestrophin-like"/>
    <property type="match status" value="1"/>
</dbReference>
<feature type="transmembrane region" description="Helical" evidence="1">
    <location>
        <begin position="211"/>
        <end position="230"/>
    </location>
</feature>
<dbReference type="EMBL" id="JADIKC010000005">
    <property type="protein sequence ID" value="MBM7121773.1"/>
    <property type="molecule type" value="Genomic_DNA"/>
</dbReference>
<evidence type="ECO:0008006" key="4">
    <source>
        <dbReference type="Google" id="ProtNLM"/>
    </source>
</evidence>
<dbReference type="Proteomes" id="UP001430065">
    <property type="component" value="Unassembled WGS sequence"/>
</dbReference>
<name>A0ABS2JS29_9GAMM</name>
<keyword evidence="1" id="KW-0812">Transmembrane</keyword>
<keyword evidence="1" id="KW-1133">Transmembrane helix</keyword>
<reference evidence="2 3" key="1">
    <citation type="submission" date="2020-10" db="EMBL/GenBank/DDBJ databases">
        <title>Phylogeny of dyella-like bacteria.</title>
        <authorList>
            <person name="Fu J."/>
        </authorList>
    </citation>
    <scope>NUCLEOTIDE SEQUENCE [LARGE SCALE GENOMIC DNA]</scope>
    <source>
        <strain evidence="2 3">THG-B117</strain>
    </source>
</reference>
<feature type="transmembrane region" description="Helical" evidence="1">
    <location>
        <begin position="50"/>
        <end position="67"/>
    </location>
</feature>
<gene>
    <name evidence="2" type="ORF">ISP20_11450</name>
</gene>
<accession>A0ABS2JS29</accession>
<comment type="caution">
    <text evidence="2">The sequence shown here is derived from an EMBL/GenBank/DDBJ whole genome shotgun (WGS) entry which is preliminary data.</text>
</comment>
<dbReference type="InterPro" id="IPR025333">
    <property type="entry name" value="DUF4239"/>
</dbReference>
<evidence type="ECO:0000313" key="3">
    <source>
        <dbReference type="Proteomes" id="UP001430065"/>
    </source>
</evidence>
<protein>
    <recommendedName>
        <fullName evidence="4">DUF4239 domain-containing protein</fullName>
    </recommendedName>
</protein>
<evidence type="ECO:0000256" key="1">
    <source>
        <dbReference type="SAM" id="Phobius"/>
    </source>
</evidence>
<proteinExistence type="predicted"/>
<keyword evidence="3" id="KW-1185">Reference proteome</keyword>
<feature type="transmembrane region" description="Helical" evidence="1">
    <location>
        <begin position="9"/>
        <end position="30"/>
    </location>
</feature>
<keyword evidence="1" id="KW-0472">Membrane</keyword>
<evidence type="ECO:0000313" key="2">
    <source>
        <dbReference type="EMBL" id="MBM7121773.1"/>
    </source>
</evidence>
<dbReference type="RefSeq" id="WP_204636237.1">
    <property type="nucleotide sequence ID" value="NZ_CP183983.1"/>
</dbReference>